<evidence type="ECO:0000256" key="1">
    <source>
        <dbReference type="SAM" id="MobiDB-lite"/>
    </source>
</evidence>
<evidence type="ECO:0000313" key="5">
    <source>
        <dbReference type="Proteomes" id="UP001326715"/>
    </source>
</evidence>
<dbReference type="Proteomes" id="UP001326715">
    <property type="component" value="Chromosome"/>
</dbReference>
<dbReference type="RefSeq" id="WP_143150954.1">
    <property type="nucleotide sequence ID" value="NZ_CP139972.1"/>
</dbReference>
<organism evidence="2 4">
    <name type="scientific">Chitinophaga sancti</name>
    <dbReference type="NCBI Taxonomy" id="1004"/>
    <lineage>
        <taxon>Bacteria</taxon>
        <taxon>Pseudomonadati</taxon>
        <taxon>Bacteroidota</taxon>
        <taxon>Chitinophagia</taxon>
        <taxon>Chitinophagales</taxon>
        <taxon>Chitinophagaceae</taxon>
        <taxon>Chitinophaga</taxon>
    </lineage>
</organism>
<dbReference type="Proteomes" id="UP000183788">
    <property type="component" value="Unassembled WGS sequence"/>
</dbReference>
<dbReference type="EMBL" id="CP140154">
    <property type="protein sequence ID" value="WQG86785.1"/>
    <property type="molecule type" value="Genomic_DNA"/>
</dbReference>
<reference evidence="3 5" key="2">
    <citation type="submission" date="2023-11" db="EMBL/GenBank/DDBJ databases">
        <title>MicrobeMod: A computational toolkit for identifying prokaryotic methylation and restriction-modification with nanopore sequencing.</title>
        <authorList>
            <person name="Crits-Christoph A."/>
            <person name="Kang S.C."/>
            <person name="Lee H."/>
            <person name="Ostrov N."/>
        </authorList>
    </citation>
    <scope>NUCLEOTIDE SEQUENCE [LARGE SCALE GENOMIC DNA]</scope>
    <source>
        <strain evidence="3 5">ATCC 23090</strain>
    </source>
</reference>
<protein>
    <submittedName>
        <fullName evidence="2">Uncharacterized protein</fullName>
    </submittedName>
</protein>
<evidence type="ECO:0000313" key="3">
    <source>
        <dbReference type="EMBL" id="WQG86785.1"/>
    </source>
</evidence>
<feature type="region of interest" description="Disordered" evidence="1">
    <location>
        <begin position="1"/>
        <end position="26"/>
    </location>
</feature>
<name>A0A1K1SVT4_9BACT</name>
<dbReference type="EMBL" id="FPIZ01000036">
    <property type="protein sequence ID" value="SFW88449.1"/>
    <property type="molecule type" value="Genomic_DNA"/>
</dbReference>
<evidence type="ECO:0000313" key="4">
    <source>
        <dbReference type="Proteomes" id="UP000183788"/>
    </source>
</evidence>
<dbReference type="STRING" id="1004.SAMN05661012_06252"/>
<proteinExistence type="predicted"/>
<reference evidence="2 4" key="1">
    <citation type="submission" date="2016-11" db="EMBL/GenBank/DDBJ databases">
        <authorList>
            <person name="Jaros S."/>
            <person name="Januszkiewicz K."/>
            <person name="Wedrychowicz H."/>
        </authorList>
    </citation>
    <scope>NUCLEOTIDE SEQUENCE [LARGE SCALE GENOMIC DNA]</scope>
    <source>
        <strain evidence="2 4">DSM 784</strain>
    </source>
</reference>
<gene>
    <name evidence="2" type="ORF">SAMN05661012_06252</name>
    <name evidence="3" type="ORF">SR876_17850</name>
</gene>
<sequence length="72" mass="7963">MKSFTGGFGPEQTRTAQSTPDEYHTPDPVLLPFNREHPEVPVAIADTPFQLEGNIRLDDRITLLTGKNTLGI</sequence>
<keyword evidence="5" id="KW-1185">Reference proteome</keyword>
<evidence type="ECO:0000313" key="2">
    <source>
        <dbReference type="EMBL" id="SFW88449.1"/>
    </source>
</evidence>
<dbReference type="AlphaFoldDB" id="A0A1K1SVT4"/>
<dbReference type="OrthoDB" id="394960at2"/>
<accession>A0A1K1SVT4</accession>